<dbReference type="Pfam" id="PF06955">
    <property type="entry name" value="XET_C"/>
    <property type="match status" value="1"/>
</dbReference>
<keyword evidence="8" id="KW-0326">Glycosidase</keyword>
<dbReference type="CDD" id="cd02176">
    <property type="entry name" value="GH16_XET"/>
    <property type="match status" value="1"/>
</dbReference>
<dbReference type="Pfam" id="PF07250">
    <property type="entry name" value="Glyoxal_oxid_N"/>
    <property type="match status" value="2"/>
</dbReference>
<keyword evidence="5" id="KW-0378">Hydrolase</keyword>
<dbReference type="PROSITE" id="PS01034">
    <property type="entry name" value="GH16_1"/>
    <property type="match status" value="1"/>
</dbReference>
<evidence type="ECO:0000313" key="12">
    <source>
        <dbReference type="EMBL" id="KAE9464465.1"/>
    </source>
</evidence>
<name>A0A6A4M1X2_9ERIC</name>
<keyword evidence="2" id="KW-0328">Glycosyltransferase</keyword>
<dbReference type="InterPro" id="IPR014756">
    <property type="entry name" value="Ig_E-set"/>
</dbReference>
<dbReference type="InterPro" id="IPR008263">
    <property type="entry name" value="GH16_AS"/>
</dbReference>
<keyword evidence="13" id="KW-1185">Reference proteome</keyword>
<dbReference type="Gene3D" id="2.130.10.80">
    <property type="entry name" value="Galactose oxidase/kelch, beta-propeller"/>
    <property type="match status" value="2"/>
</dbReference>
<comment type="catalytic activity">
    <reaction evidence="10">
        <text>breaks a beta-(1-&gt;4) bond in the backbone of a xyloglucan and transfers the xyloglucanyl segment on to O-4 of the non-reducing terminal glucose residue of an acceptor, which can be a xyloglucan or an oligosaccharide of xyloglucan.</text>
        <dbReference type="EC" id="2.4.1.207"/>
    </reaction>
</comment>
<dbReference type="PROSITE" id="PS51762">
    <property type="entry name" value="GH16_2"/>
    <property type="match status" value="1"/>
</dbReference>
<evidence type="ECO:0000259" key="11">
    <source>
        <dbReference type="PROSITE" id="PS51762"/>
    </source>
</evidence>
<dbReference type="InterPro" id="IPR015202">
    <property type="entry name" value="GO-like_E_set"/>
</dbReference>
<keyword evidence="7" id="KW-0325">Glycoprotein</keyword>
<feature type="non-terminal residue" evidence="12">
    <location>
        <position position="1"/>
    </location>
</feature>
<dbReference type="EMBL" id="QEFC01000333">
    <property type="protein sequence ID" value="KAE9464465.1"/>
    <property type="molecule type" value="Genomic_DNA"/>
</dbReference>
<dbReference type="InterPro" id="IPR016455">
    <property type="entry name" value="XTH"/>
</dbReference>
<dbReference type="GO" id="GO:0010411">
    <property type="term" value="P:xyloglucan metabolic process"/>
    <property type="evidence" value="ECO:0007669"/>
    <property type="project" value="InterPro"/>
</dbReference>
<evidence type="ECO:0000256" key="3">
    <source>
        <dbReference type="ARBA" id="ARBA00022679"/>
    </source>
</evidence>
<evidence type="ECO:0000256" key="1">
    <source>
        <dbReference type="ARBA" id="ARBA00012152"/>
    </source>
</evidence>
<evidence type="ECO:0000256" key="2">
    <source>
        <dbReference type="ARBA" id="ARBA00022676"/>
    </source>
</evidence>
<evidence type="ECO:0000256" key="4">
    <source>
        <dbReference type="ARBA" id="ARBA00022729"/>
    </source>
</evidence>
<dbReference type="InterPro" id="IPR009880">
    <property type="entry name" value="Glyoxal_oxidase_N"/>
</dbReference>
<dbReference type="Gene3D" id="2.60.40.10">
    <property type="entry name" value="Immunoglobulins"/>
    <property type="match status" value="1"/>
</dbReference>
<dbReference type="InterPro" id="IPR013783">
    <property type="entry name" value="Ig-like_fold"/>
</dbReference>
<dbReference type="SUPFAM" id="SSF81296">
    <property type="entry name" value="E set domains"/>
    <property type="match status" value="2"/>
</dbReference>
<evidence type="ECO:0000256" key="8">
    <source>
        <dbReference type="ARBA" id="ARBA00023295"/>
    </source>
</evidence>
<dbReference type="GO" id="GO:0048046">
    <property type="term" value="C:apoplast"/>
    <property type="evidence" value="ECO:0007669"/>
    <property type="project" value="InterPro"/>
</dbReference>
<dbReference type="GO" id="GO:0009835">
    <property type="term" value="P:fruit ripening"/>
    <property type="evidence" value="ECO:0007669"/>
    <property type="project" value="UniProtKB-KW"/>
</dbReference>
<protein>
    <recommendedName>
        <fullName evidence="1">xyloglucan:xyloglucosyl transferase</fullName>
        <ecNumber evidence="1">2.4.1.207</ecNumber>
    </recommendedName>
</protein>
<dbReference type="PANTHER" id="PTHR32208">
    <property type="entry name" value="SECRETED PROTEIN-RELATED"/>
    <property type="match status" value="1"/>
</dbReference>
<dbReference type="InterPro" id="IPR010713">
    <property type="entry name" value="XET_C"/>
</dbReference>
<dbReference type="Pfam" id="PF09118">
    <property type="entry name" value="GO-like_E_set"/>
    <property type="match status" value="2"/>
</dbReference>
<dbReference type="GO" id="GO:0004553">
    <property type="term" value="F:hydrolase activity, hydrolyzing O-glycosyl compounds"/>
    <property type="evidence" value="ECO:0007669"/>
    <property type="project" value="InterPro"/>
</dbReference>
<dbReference type="CDD" id="cd02851">
    <property type="entry name" value="E_set_GO_C"/>
    <property type="match status" value="2"/>
</dbReference>
<keyword evidence="3" id="KW-0808">Transferase</keyword>
<evidence type="ECO:0000256" key="5">
    <source>
        <dbReference type="ARBA" id="ARBA00022801"/>
    </source>
</evidence>
<evidence type="ECO:0000256" key="9">
    <source>
        <dbReference type="ARBA" id="ARBA00033478"/>
    </source>
</evidence>
<keyword evidence="9" id="KW-0292">Fruit ripening</keyword>
<dbReference type="PANTHER" id="PTHR32208:SF93">
    <property type="entry name" value="ALDEHYDE OXIDASE GLOX1"/>
    <property type="match status" value="1"/>
</dbReference>
<organism evidence="12 13">
    <name type="scientific">Rhododendron williamsianum</name>
    <dbReference type="NCBI Taxonomy" id="262921"/>
    <lineage>
        <taxon>Eukaryota</taxon>
        <taxon>Viridiplantae</taxon>
        <taxon>Streptophyta</taxon>
        <taxon>Embryophyta</taxon>
        <taxon>Tracheophyta</taxon>
        <taxon>Spermatophyta</taxon>
        <taxon>Magnoliopsida</taxon>
        <taxon>eudicotyledons</taxon>
        <taxon>Gunneridae</taxon>
        <taxon>Pentapetalae</taxon>
        <taxon>asterids</taxon>
        <taxon>Ericales</taxon>
        <taxon>Ericaceae</taxon>
        <taxon>Ericoideae</taxon>
        <taxon>Rhodoreae</taxon>
        <taxon>Rhododendron</taxon>
    </lineage>
</organism>
<evidence type="ECO:0000256" key="10">
    <source>
        <dbReference type="ARBA" id="ARBA00034022"/>
    </source>
</evidence>
<dbReference type="SUPFAM" id="SSF49899">
    <property type="entry name" value="Concanavalin A-like lectins/glucanases"/>
    <property type="match status" value="1"/>
</dbReference>
<proteinExistence type="predicted"/>
<evidence type="ECO:0000256" key="7">
    <source>
        <dbReference type="ARBA" id="ARBA00023180"/>
    </source>
</evidence>
<evidence type="ECO:0000256" key="6">
    <source>
        <dbReference type="ARBA" id="ARBA00023157"/>
    </source>
</evidence>
<gene>
    <name evidence="12" type="ORF">C3L33_03621</name>
</gene>
<dbReference type="InterPro" id="IPR013320">
    <property type="entry name" value="ConA-like_dom_sf"/>
</dbReference>
<dbReference type="SUPFAM" id="SSF50965">
    <property type="entry name" value="Galactose oxidase, central domain"/>
    <property type="match status" value="2"/>
</dbReference>
<dbReference type="AlphaFoldDB" id="A0A6A4M1X2"/>
<accession>A0A6A4M1X2</accession>
<sequence length="1161" mass="127739">MEGISGWYNARSPNYTPVLYSPDLQPKHRFQSLTPTDIARMYHSSSAVLADGTVLVAGSNSNRKYVFSKDESEFPTELRVEKFSPPYLDPLLDTHRPTIAEGTSDKILSYGGQFRVEIHLEDAAGAEDLKLTLLHPPFTTHGYSQSQRMLVLEPVSYVNGVITAVAPASGKLAPPGYFILYVVHRGVPSRGIYFRNGQKQCGTTKKINIQLSQKEMASSKALFLALFISAIAFRSRSVYANFAKSMYFYWVSPLSSMTNNGNDLELALDSTSGSAFPPLLDQFLDNAAGTADQGIASGGGTDADDHTATTKKQVANGNTGVAKPDFQTNYLGEWKIHSPNSGVSSMQIQLLPTNKAIMYDSSNLGPSNIQLQPAGNCRPIPDRPGLVDCWAHAVEYDVETAEVRPLKVITNTWCSSGGLTVDGTLMSTGGADEGNQSVRILNPGKGGDFLEREKALAGARWYASQEKLEDGSFIIFGGRREFTYEYLPINSLTFTQRRVNLPFLGPSIDGVGTTDIYENNLYPFVHLLPDGTIFLFANRRSVIMDTKTDTVVRELPRMPGGSRNYPASGTSALLPLKISNDGAPVQAEVIICGGAKPEAAEAAERKVGSVLLPALTDCGRIFPMNPDANWAMENMPSRRVMGDLLLLPTAQALILNGAMLGVSGWWIGENPNYTPLLYSPDLHPTHRFKSLAPTGIARMYHSSSAVLADGTVLVAGSNMNDKYVYKVGGTSDKKLSYGGQFSVEIDLEDAAGAEDLKLTLLHPPFTTHGYSQSQRMLVLEPVSYVNGVITAVAPASGKLAPPGYYILYVVHRGVPSRGMTRKQIDPVGRSVHHRCMLVNTHKRVHERIELEEMASSKALFLALFISAIAFCSRSVDANFAKSMYFYWVSPLSSMTNNGNDLELALDSTSGYLALESKPATALAMSFSGSGVQTKKAFLFGSIEMLIKLVPGNSAGTVTAYYMSSTGNSHDEIDFEFLGNLSGQPYIIHTNLYIQGNGNREQQFYPWFDPTADFHNYTIHWNPTEIVWYVDSMPIRVFRNYLSEGTPYPNQQGMRVYASIWDAENWATRGGLVQTDWNSAPFIARFTNFRARACKWDGPISITQCAAPTTANWWTSPVYSQLSYAKQGQMKWVRDNYMIYDYCQDTERFNGQMPSECSKAQY</sequence>
<dbReference type="OrthoDB" id="2019572at2759"/>
<dbReference type="GO" id="GO:0042546">
    <property type="term" value="P:cell wall biogenesis"/>
    <property type="evidence" value="ECO:0007669"/>
    <property type="project" value="InterPro"/>
</dbReference>
<reference evidence="12 13" key="1">
    <citation type="journal article" date="2019" name="Genome Biol. Evol.">
        <title>The Rhododendron genome and chromosomal organization provide insight into shared whole-genome duplications across the heath family (Ericaceae).</title>
        <authorList>
            <person name="Soza V.L."/>
            <person name="Lindsley D."/>
            <person name="Waalkes A."/>
            <person name="Ramage E."/>
            <person name="Patwardhan R.P."/>
            <person name="Burton J.N."/>
            <person name="Adey A."/>
            <person name="Kumar A."/>
            <person name="Qiu R."/>
            <person name="Shendure J."/>
            <person name="Hall B."/>
        </authorList>
    </citation>
    <scope>NUCLEOTIDE SEQUENCE [LARGE SCALE GENOMIC DNA]</scope>
    <source>
        <strain evidence="12">RSF 1966-606</strain>
    </source>
</reference>
<dbReference type="InterPro" id="IPR037293">
    <property type="entry name" value="Gal_Oxidase_central_sf"/>
</dbReference>
<dbReference type="Gene3D" id="2.60.120.200">
    <property type="match status" value="1"/>
</dbReference>
<comment type="caution">
    <text evidence="12">The sequence shown here is derived from an EMBL/GenBank/DDBJ whole genome shotgun (WGS) entry which is preliminary data.</text>
</comment>
<dbReference type="GO" id="GO:0016762">
    <property type="term" value="F:xyloglucan:xyloglucosyl transferase activity"/>
    <property type="evidence" value="ECO:0007669"/>
    <property type="project" value="UniProtKB-EC"/>
</dbReference>
<dbReference type="Pfam" id="PF00722">
    <property type="entry name" value="Glyco_hydro_16"/>
    <property type="match status" value="1"/>
</dbReference>
<evidence type="ECO:0000313" key="13">
    <source>
        <dbReference type="Proteomes" id="UP000428333"/>
    </source>
</evidence>
<dbReference type="Proteomes" id="UP000428333">
    <property type="component" value="Linkage Group LG02"/>
</dbReference>
<dbReference type="EC" id="2.4.1.207" evidence="1"/>
<dbReference type="InterPro" id="IPR000757">
    <property type="entry name" value="Beta-glucanase-like"/>
</dbReference>
<keyword evidence="6" id="KW-1015">Disulfide bond</keyword>
<feature type="domain" description="GH16" evidence="11">
    <location>
        <begin position="854"/>
        <end position="1085"/>
    </location>
</feature>
<dbReference type="InterPro" id="IPR011043">
    <property type="entry name" value="Gal_Oxase/kelch_b-propeller"/>
</dbReference>
<keyword evidence="4" id="KW-0732">Signal</keyword>